<dbReference type="PIRSF" id="PIRSF000915">
    <property type="entry name" value="PGP-type_phosphatase"/>
    <property type="match status" value="1"/>
</dbReference>
<evidence type="ECO:0000313" key="2">
    <source>
        <dbReference type="EMBL" id="RWX74172.1"/>
    </source>
</evidence>
<dbReference type="EMBL" id="RXGA01000001">
    <property type="protein sequence ID" value="RWX74172.1"/>
    <property type="molecule type" value="Genomic_DNA"/>
</dbReference>
<dbReference type="Gene3D" id="3.40.50.1000">
    <property type="entry name" value="HAD superfamily/HAD-like"/>
    <property type="match status" value="2"/>
</dbReference>
<dbReference type="InterPro" id="IPR023214">
    <property type="entry name" value="HAD_sf"/>
</dbReference>
<proteinExistence type="inferred from homology"/>
<dbReference type="AlphaFoldDB" id="A0A444L9B4"/>
<dbReference type="GO" id="GO:0016791">
    <property type="term" value="F:phosphatase activity"/>
    <property type="evidence" value="ECO:0007669"/>
    <property type="project" value="TreeGrafter"/>
</dbReference>
<dbReference type="Pfam" id="PF13344">
    <property type="entry name" value="Hydrolase_6"/>
    <property type="match status" value="1"/>
</dbReference>
<dbReference type="SFLD" id="SFLDG01139">
    <property type="entry name" value="C2.A:_Pyridoxal_Phosphate_Phos"/>
    <property type="match status" value="1"/>
</dbReference>
<dbReference type="Proteomes" id="UP000288215">
    <property type="component" value="Unassembled WGS sequence"/>
</dbReference>
<dbReference type="NCBIfam" id="TIGR01549">
    <property type="entry name" value="HAD-SF-IA-v1"/>
    <property type="match status" value="1"/>
</dbReference>
<reference evidence="2 3" key="1">
    <citation type="submission" date="2018-12" db="EMBL/GenBank/DDBJ databases">
        <title>The complete genome of the methanogenic archaea of the candidate phylum Verstraetearchaeota, obtained from the metagenome of underground thermal water.</title>
        <authorList>
            <person name="Kadnikov V.V."/>
            <person name="Mardanov A.V."/>
            <person name="Beletsky A.V."/>
            <person name="Karnachuk O.V."/>
            <person name="Ravin N.V."/>
        </authorList>
    </citation>
    <scope>NUCLEOTIDE SEQUENCE [LARGE SCALE GENOMIC DNA]</scope>
    <source>
        <strain evidence="2">Ch88</strain>
    </source>
</reference>
<dbReference type="GO" id="GO:0005737">
    <property type="term" value="C:cytoplasm"/>
    <property type="evidence" value="ECO:0007669"/>
    <property type="project" value="TreeGrafter"/>
</dbReference>
<sequence>MWWREQMIMLSEMLRDKKGFIFDLDGCIYLGDRPIPGASETIGMLRKEGKKVLFLTNNSTRTPQEYAQKLKGMGIEAGEGEVLTSSVATAMYLKRFGTGECFVLGEQGLIQALEREGFKVLSAGEARGARYVVCGLDMHLTYEKLAAACHAIQNGARFIATNTDPRLPIDGGYVPGAGSIVEAVATATGLRPLVIGKPSKRIMKIALKAMGLGGSEVAMVGDTLKIDIAAARRAGITGVLVLSGSTRMEDLEKSRIRPDAVIPSVAELQKAFSKK</sequence>
<dbReference type="InterPro" id="IPR006357">
    <property type="entry name" value="HAD-SF_hydro_IIA"/>
</dbReference>
<comment type="similarity">
    <text evidence="1">Belongs to the HAD-like hydrolase superfamily.</text>
</comment>
<dbReference type="SFLD" id="SFLDS00003">
    <property type="entry name" value="Haloacid_Dehalogenase"/>
    <property type="match status" value="2"/>
</dbReference>
<evidence type="ECO:0000256" key="1">
    <source>
        <dbReference type="ARBA" id="ARBA00007958"/>
    </source>
</evidence>
<dbReference type="PANTHER" id="PTHR19288:SF46">
    <property type="entry name" value="HALOACID DEHALOGENASE-LIKE HYDROLASE DOMAIN-CONTAINING PROTEIN 2"/>
    <property type="match status" value="1"/>
</dbReference>
<name>A0A444L9B4_METS7</name>
<evidence type="ECO:0000313" key="3">
    <source>
        <dbReference type="Proteomes" id="UP000288215"/>
    </source>
</evidence>
<dbReference type="InterPro" id="IPR036412">
    <property type="entry name" value="HAD-like_sf"/>
</dbReference>
<dbReference type="InterPro" id="IPR006439">
    <property type="entry name" value="HAD-SF_hydro_IA"/>
</dbReference>
<dbReference type="NCBIfam" id="TIGR01460">
    <property type="entry name" value="HAD-SF-IIA"/>
    <property type="match status" value="1"/>
</dbReference>
<dbReference type="SFLD" id="SFLDG01129">
    <property type="entry name" value="C1.5:_HAD__Beta-PGM__Phosphata"/>
    <property type="match status" value="1"/>
</dbReference>
<dbReference type="PANTHER" id="PTHR19288">
    <property type="entry name" value="4-NITROPHENYLPHOSPHATASE-RELATED"/>
    <property type="match status" value="1"/>
</dbReference>
<gene>
    <name evidence="2" type="ORF">Metus_0197</name>
</gene>
<dbReference type="Pfam" id="PF13242">
    <property type="entry name" value="Hydrolase_like"/>
    <property type="match status" value="1"/>
</dbReference>
<dbReference type="SUPFAM" id="SSF56784">
    <property type="entry name" value="HAD-like"/>
    <property type="match status" value="1"/>
</dbReference>
<dbReference type="CDD" id="cd07530">
    <property type="entry name" value="HAD_Pase_UmpH-like"/>
    <property type="match status" value="1"/>
</dbReference>
<accession>A0A444L9B4</accession>
<organism evidence="2 3">
    <name type="scientific">Methanosuratincola subterraneus</name>
    <dbReference type="NCBI Taxonomy" id="2593994"/>
    <lineage>
        <taxon>Archaea</taxon>
        <taxon>Thermoproteota</taxon>
        <taxon>Methanosuratincolia</taxon>
        <taxon>Candidatus Methanomethylicales</taxon>
        <taxon>Candidatus Methanomethylicaceae</taxon>
        <taxon>Candidatus Methanosuratincola (ex Vanwonterghem et al. 2016)</taxon>
    </lineage>
</organism>
<protein>
    <submittedName>
        <fullName evidence="2">Putative NagD-like phosphatase</fullName>
    </submittedName>
</protein>
<comment type="caution">
    <text evidence="2">The sequence shown here is derived from an EMBL/GenBank/DDBJ whole genome shotgun (WGS) entry which is preliminary data.</text>
</comment>